<keyword evidence="2" id="KW-1185">Reference proteome</keyword>
<accession>A0A3G8YJ09</accession>
<name>A0A3G8YJ09_9DEIO</name>
<reference evidence="1 2" key="1">
    <citation type="submission" date="2018-11" db="EMBL/GenBank/DDBJ databases">
        <title>Deinococcus shelandsis sp. nov., isolated from South Shetland Islands soil of Antarctica.</title>
        <authorList>
            <person name="Tian J."/>
        </authorList>
    </citation>
    <scope>NUCLEOTIDE SEQUENCE [LARGE SCALE GENOMIC DNA]</scope>
    <source>
        <strain evidence="1 2">S14-83T</strain>
    </source>
</reference>
<protein>
    <submittedName>
        <fullName evidence="1">Uncharacterized protein</fullName>
    </submittedName>
</protein>
<sequence>MVRARDCCSKPSAHLSGRRRVVPGFFSLRPWSASPPACTCFAAIDRREDGWAWPLSEDEVLSRLLALNLERAARHSVAS</sequence>
<dbReference type="KEGG" id="dph:EHF33_15360"/>
<evidence type="ECO:0000313" key="2">
    <source>
        <dbReference type="Proteomes" id="UP000276417"/>
    </source>
</evidence>
<dbReference type="Proteomes" id="UP000276417">
    <property type="component" value="Chromosome 2"/>
</dbReference>
<gene>
    <name evidence="1" type="ORF">EHF33_15360</name>
</gene>
<organism evidence="1 2">
    <name type="scientific">Deinococcus psychrotolerans</name>
    <dbReference type="NCBI Taxonomy" id="2489213"/>
    <lineage>
        <taxon>Bacteria</taxon>
        <taxon>Thermotogati</taxon>
        <taxon>Deinococcota</taxon>
        <taxon>Deinococci</taxon>
        <taxon>Deinococcales</taxon>
        <taxon>Deinococcaceae</taxon>
        <taxon>Deinococcus</taxon>
    </lineage>
</organism>
<dbReference type="EMBL" id="CP034184">
    <property type="protein sequence ID" value="AZI44267.1"/>
    <property type="molecule type" value="Genomic_DNA"/>
</dbReference>
<dbReference type="AlphaFoldDB" id="A0A3G8YJ09"/>
<proteinExistence type="predicted"/>
<evidence type="ECO:0000313" key="1">
    <source>
        <dbReference type="EMBL" id="AZI44267.1"/>
    </source>
</evidence>